<comment type="similarity">
    <text evidence="1">Belongs to the peptidase C48 family.</text>
</comment>
<dbReference type="Pfam" id="PF02902">
    <property type="entry name" value="Peptidase_C48"/>
    <property type="match status" value="1"/>
</dbReference>
<keyword evidence="3" id="KW-0378">Hydrolase</keyword>
<evidence type="ECO:0000313" key="8">
    <source>
        <dbReference type="EMBL" id="CAH9104270.1"/>
    </source>
</evidence>
<dbReference type="AlphaFoldDB" id="A0A9P0ZL81"/>
<feature type="coiled-coil region" evidence="5">
    <location>
        <begin position="24"/>
        <end position="51"/>
    </location>
</feature>
<dbReference type="Proteomes" id="UP001152484">
    <property type="component" value="Unassembled WGS sequence"/>
</dbReference>
<accession>A0A9P0ZL81</accession>
<dbReference type="Gene3D" id="3.40.395.10">
    <property type="entry name" value="Adenoviral Proteinase, Chain A"/>
    <property type="match status" value="1"/>
</dbReference>
<dbReference type="EMBL" id="CAMAPE010000045">
    <property type="protein sequence ID" value="CAH9104270.1"/>
    <property type="molecule type" value="Genomic_DNA"/>
</dbReference>
<dbReference type="GO" id="GO:0005634">
    <property type="term" value="C:nucleus"/>
    <property type="evidence" value="ECO:0007669"/>
    <property type="project" value="TreeGrafter"/>
</dbReference>
<evidence type="ECO:0000259" key="7">
    <source>
        <dbReference type="PROSITE" id="PS50600"/>
    </source>
</evidence>
<feature type="region of interest" description="Disordered" evidence="6">
    <location>
        <begin position="56"/>
        <end position="81"/>
    </location>
</feature>
<dbReference type="GO" id="GO:0016926">
    <property type="term" value="P:protein desumoylation"/>
    <property type="evidence" value="ECO:0007669"/>
    <property type="project" value="TreeGrafter"/>
</dbReference>
<name>A0A9P0ZL81_CUSEU</name>
<evidence type="ECO:0000256" key="3">
    <source>
        <dbReference type="ARBA" id="ARBA00022801"/>
    </source>
</evidence>
<dbReference type="PANTHER" id="PTHR12606">
    <property type="entry name" value="SENTRIN/SUMO-SPECIFIC PROTEASE"/>
    <property type="match status" value="1"/>
</dbReference>
<keyword evidence="9" id="KW-1185">Reference proteome</keyword>
<gene>
    <name evidence="8" type="ORF">CEURO_LOCUS16492</name>
</gene>
<evidence type="ECO:0000256" key="6">
    <source>
        <dbReference type="SAM" id="MobiDB-lite"/>
    </source>
</evidence>
<dbReference type="GO" id="GO:0016929">
    <property type="term" value="F:deSUMOylase activity"/>
    <property type="evidence" value="ECO:0007669"/>
    <property type="project" value="TreeGrafter"/>
</dbReference>
<dbReference type="PANTHER" id="PTHR12606:SF136">
    <property type="entry name" value="ULP1 PROTEASE FAMILY PROTEIN"/>
    <property type="match status" value="1"/>
</dbReference>
<evidence type="ECO:0000256" key="1">
    <source>
        <dbReference type="ARBA" id="ARBA00005234"/>
    </source>
</evidence>
<feature type="domain" description="Ubiquitin-like protease family profile" evidence="7">
    <location>
        <begin position="271"/>
        <end position="468"/>
    </location>
</feature>
<evidence type="ECO:0000256" key="4">
    <source>
        <dbReference type="ARBA" id="ARBA00022807"/>
    </source>
</evidence>
<dbReference type="InterPro" id="IPR003653">
    <property type="entry name" value="Peptidase_C48_C"/>
</dbReference>
<keyword evidence="2" id="KW-0645">Protease</keyword>
<reference evidence="8" key="1">
    <citation type="submission" date="2022-07" db="EMBL/GenBank/DDBJ databases">
        <authorList>
            <person name="Macas J."/>
            <person name="Novak P."/>
            <person name="Neumann P."/>
        </authorList>
    </citation>
    <scope>NUCLEOTIDE SEQUENCE</scope>
</reference>
<organism evidence="8 9">
    <name type="scientific">Cuscuta europaea</name>
    <name type="common">European dodder</name>
    <dbReference type="NCBI Taxonomy" id="41803"/>
    <lineage>
        <taxon>Eukaryota</taxon>
        <taxon>Viridiplantae</taxon>
        <taxon>Streptophyta</taxon>
        <taxon>Embryophyta</taxon>
        <taxon>Tracheophyta</taxon>
        <taxon>Spermatophyta</taxon>
        <taxon>Magnoliopsida</taxon>
        <taxon>eudicotyledons</taxon>
        <taxon>Gunneridae</taxon>
        <taxon>Pentapetalae</taxon>
        <taxon>asterids</taxon>
        <taxon>lamiids</taxon>
        <taxon>Solanales</taxon>
        <taxon>Convolvulaceae</taxon>
        <taxon>Cuscuteae</taxon>
        <taxon>Cuscuta</taxon>
        <taxon>Cuscuta subgen. Cuscuta</taxon>
    </lineage>
</organism>
<keyword evidence="4" id="KW-0788">Thiol protease</keyword>
<protein>
    <recommendedName>
        <fullName evidence="7">Ubiquitin-like protease family profile domain-containing protein</fullName>
    </recommendedName>
</protein>
<evidence type="ECO:0000256" key="5">
    <source>
        <dbReference type="SAM" id="Coils"/>
    </source>
</evidence>
<evidence type="ECO:0000313" key="9">
    <source>
        <dbReference type="Proteomes" id="UP001152484"/>
    </source>
</evidence>
<proteinExistence type="inferred from homology"/>
<keyword evidence="5" id="KW-0175">Coiled coil</keyword>
<comment type="caution">
    <text evidence="8">The sequence shown here is derived from an EMBL/GenBank/DDBJ whole genome shotgun (WGS) entry which is preliminary data.</text>
</comment>
<dbReference type="OrthoDB" id="1680482at2759"/>
<dbReference type="PROSITE" id="PS50600">
    <property type="entry name" value="ULP_PROTEASE"/>
    <property type="match status" value="1"/>
</dbReference>
<evidence type="ECO:0000256" key="2">
    <source>
        <dbReference type="ARBA" id="ARBA00022670"/>
    </source>
</evidence>
<feature type="compositionally biased region" description="Polar residues" evidence="6">
    <location>
        <begin position="57"/>
        <end position="81"/>
    </location>
</feature>
<dbReference type="GO" id="GO:0006508">
    <property type="term" value="P:proteolysis"/>
    <property type="evidence" value="ECO:0007669"/>
    <property type="project" value="UniProtKB-KW"/>
</dbReference>
<dbReference type="InterPro" id="IPR038765">
    <property type="entry name" value="Papain-like_cys_pep_sf"/>
</dbReference>
<sequence length="504" mass="57980">MCWDGRFLPRSEFVAKTAVFNDELNSLRALISELQTKVKDQDEVILMLEQKLHDKSTGQYTSPLRTTSVPQPPQHGSSAYQKVQPTHNGVYIDSPTTNDPNNAPEEGLDFSMTQILNVAFDMYDPKDTNISGFKDSNAEESQPHISNIYLNQDGENIQLPKDALDSHKPIVFKQPMISVPEEHPKRRVRSPARYTPGSYALQKCKKPRPSHLLCPFALDPFAELKPPSERLRFSQYIMEGVVRGHRSTSIPKKYLSEEDKSINLVFFYDVIIDSKSWIYRLHEPAQWLDAVHVQVICFYLRMKAATYPYTENFSTCCTYIPDYLNKLYDKYKVGVVHPEDSASDGYLVDEIAGAEELYMLPFWECDRVYIPLNLFESHWCLVVLDIHSHCLFMYDSNNRRATKKPKTVQYMRGLIHYLPKVVAALKAHNQNASFNDPPSYKLEVIKVVPQQDNGGDCGIFMLKFAELLQMGIDINKLCPSKIPEYRAKWAHDLYQYGLRNEKEA</sequence>
<dbReference type="SUPFAM" id="SSF54001">
    <property type="entry name" value="Cysteine proteinases"/>
    <property type="match status" value="1"/>
</dbReference>